<gene>
    <name evidence="8" type="ORF">FRUB_03547</name>
</gene>
<feature type="active site" description="Phosphothreonine intermediate" evidence="4">
    <location>
        <position position="96"/>
    </location>
</feature>
<feature type="signal peptide" evidence="7">
    <location>
        <begin position="1"/>
        <end position="22"/>
    </location>
</feature>
<feature type="region of interest" description="Disordered" evidence="6">
    <location>
        <begin position="254"/>
        <end position="274"/>
    </location>
</feature>
<keyword evidence="9" id="KW-1185">Reference proteome</keyword>
<keyword evidence="1 4" id="KW-0597">Phosphoprotein</keyword>
<proteinExistence type="predicted"/>
<keyword evidence="2" id="KW-0479">Metal-binding</keyword>
<evidence type="ECO:0000256" key="2">
    <source>
        <dbReference type="ARBA" id="ARBA00022723"/>
    </source>
</evidence>
<dbReference type="CDD" id="cd16016">
    <property type="entry name" value="AP-SPAP"/>
    <property type="match status" value="1"/>
</dbReference>
<feature type="binding site" evidence="5">
    <location>
        <begin position="183"/>
        <end position="185"/>
    </location>
    <ligand>
        <name>substrate</name>
    </ligand>
</feature>
<evidence type="ECO:0000256" key="5">
    <source>
        <dbReference type="PIRSR" id="PIRSR031924-51"/>
    </source>
</evidence>
<dbReference type="EMBL" id="NIDE01000004">
    <property type="protein sequence ID" value="OWK43948.1"/>
    <property type="molecule type" value="Genomic_DNA"/>
</dbReference>
<protein>
    <submittedName>
        <fullName evidence="8">Alkaline phosphatase</fullName>
    </submittedName>
</protein>
<dbReference type="SUPFAM" id="SSF53649">
    <property type="entry name" value="Alkaline phosphatase-like"/>
    <property type="match status" value="1"/>
</dbReference>
<dbReference type="Gene3D" id="3.40.720.10">
    <property type="entry name" value="Alkaline Phosphatase, subunit A"/>
    <property type="match status" value="1"/>
</dbReference>
<evidence type="ECO:0000256" key="3">
    <source>
        <dbReference type="ARBA" id="ARBA00022729"/>
    </source>
</evidence>
<dbReference type="GO" id="GO:0004035">
    <property type="term" value="F:alkaline phosphatase activity"/>
    <property type="evidence" value="ECO:0007669"/>
    <property type="project" value="InterPro"/>
</dbReference>
<dbReference type="PIRSF" id="PIRSF031924">
    <property type="entry name" value="Pi-irrepressible_AP"/>
    <property type="match status" value="1"/>
</dbReference>
<dbReference type="RefSeq" id="WP_088254730.1">
    <property type="nucleotide sequence ID" value="NZ_NIDE01000004.1"/>
</dbReference>
<dbReference type="AlphaFoldDB" id="A0A225DZI5"/>
<dbReference type="PANTHER" id="PTHR10151:SF120">
    <property type="entry name" value="BIS(5'-ADENOSYL)-TRIPHOSPHATASE"/>
    <property type="match status" value="1"/>
</dbReference>
<evidence type="ECO:0000256" key="4">
    <source>
        <dbReference type="PIRSR" id="PIRSR031924-50"/>
    </source>
</evidence>
<evidence type="ECO:0000256" key="1">
    <source>
        <dbReference type="ARBA" id="ARBA00022553"/>
    </source>
</evidence>
<dbReference type="Pfam" id="PF01663">
    <property type="entry name" value="Phosphodiest"/>
    <property type="match status" value="1"/>
</dbReference>
<evidence type="ECO:0000313" key="9">
    <source>
        <dbReference type="Proteomes" id="UP000214646"/>
    </source>
</evidence>
<dbReference type="GO" id="GO:0046872">
    <property type="term" value="F:metal ion binding"/>
    <property type="evidence" value="ECO:0007669"/>
    <property type="project" value="UniProtKB-KW"/>
</dbReference>
<feature type="binding site" evidence="5">
    <location>
        <position position="117"/>
    </location>
    <ligand>
        <name>substrate</name>
    </ligand>
</feature>
<dbReference type="OrthoDB" id="9771966at2"/>
<evidence type="ECO:0000313" key="8">
    <source>
        <dbReference type="EMBL" id="OWK43948.1"/>
    </source>
</evidence>
<dbReference type="InterPro" id="IPR017850">
    <property type="entry name" value="Alkaline_phosphatase_core_sf"/>
</dbReference>
<dbReference type="Proteomes" id="UP000214646">
    <property type="component" value="Unassembled WGS sequence"/>
</dbReference>
<name>A0A225DZI5_9BACT</name>
<organism evidence="8 9">
    <name type="scientific">Fimbriiglobus ruber</name>
    <dbReference type="NCBI Taxonomy" id="1908690"/>
    <lineage>
        <taxon>Bacteria</taxon>
        <taxon>Pseudomonadati</taxon>
        <taxon>Planctomycetota</taxon>
        <taxon>Planctomycetia</taxon>
        <taxon>Gemmatales</taxon>
        <taxon>Gemmataceae</taxon>
        <taxon>Fimbriiglobus</taxon>
    </lineage>
</organism>
<dbReference type="Gene3D" id="3.30.1360.150">
    <property type="match status" value="1"/>
</dbReference>
<sequence>MPFPRAVPILLVFLAAAGVALAALPAPPPAPLPSTAADVPEPLPKVKLAVLVVFDQMRGDYVDKWRPLFGAGGFRRMQADGAWFVDCHYPYGTTTTGPGHASILAGCAADRHGIVNNEWFDRAAGKGQYCAASTRYSLIPPTPVPVGSKAKAGGCPDFFHADTLADVVKAGGDGGKVFGLSLKDRSAVLPTGKNPDGVYWFEGRFVTSTYYRDGVHPWVAAFNKSGFAESFFGRLWNKLRSDIDYEKYSGPDNGLGEGSGAAQGKTFPHPTTGGKTELGPEYYEALAKSPFGSEVLLALAKTCILEEKLGQRDTSDLLTVSFSSNDLIGHTWGPDSQEVLDVTLRSDVIMADLLSFLDETVGPGNFAVLVTADHGICPIPEVSVAKGRDAGRLSSRSLVEGVKGAEGAEKFLQEVYGHAPLAMGVSGGEVLPGATSQGSQGKWIEAFSPPNVYLNRRHLAERNINPSEAADKLAGWLRTQPGIERAYSRSQLLDPLAPASPTLTRTRASFDPARSGDVLFVIKPYYLIDVPTAGTTHGTPHEYDTHTPFLVYGPGLTGGPPRTEPVTPLHAAPVLAAYLGVRPPKDCQYGVPRTLARPW</sequence>
<dbReference type="InterPro" id="IPR026263">
    <property type="entry name" value="Alkaline_phosphatase_prok"/>
</dbReference>
<reference evidence="9" key="1">
    <citation type="submission" date="2017-06" db="EMBL/GenBank/DDBJ databases">
        <title>Genome analysis of Fimbriiglobus ruber SP5, the first member of the order Planctomycetales with confirmed chitinolytic capability.</title>
        <authorList>
            <person name="Ravin N.V."/>
            <person name="Rakitin A.L."/>
            <person name="Ivanova A.A."/>
            <person name="Beletsky A.V."/>
            <person name="Kulichevskaya I.S."/>
            <person name="Mardanov A.V."/>
            <person name="Dedysh S.N."/>
        </authorList>
    </citation>
    <scope>NUCLEOTIDE SEQUENCE [LARGE SCALE GENOMIC DNA]</scope>
    <source>
        <strain evidence="9">SP5</strain>
    </source>
</reference>
<comment type="caution">
    <text evidence="8">The sequence shown here is derived from an EMBL/GenBank/DDBJ whole genome shotgun (WGS) entry which is preliminary data.</text>
</comment>
<feature type="chain" id="PRO_5012262660" evidence="7">
    <location>
        <begin position="23"/>
        <end position="599"/>
    </location>
</feature>
<evidence type="ECO:0000256" key="6">
    <source>
        <dbReference type="SAM" id="MobiDB-lite"/>
    </source>
</evidence>
<evidence type="ECO:0000256" key="7">
    <source>
        <dbReference type="SAM" id="SignalP"/>
    </source>
</evidence>
<accession>A0A225DZI5</accession>
<keyword evidence="3 7" id="KW-0732">Signal</keyword>
<dbReference type="PANTHER" id="PTHR10151">
    <property type="entry name" value="ECTONUCLEOTIDE PYROPHOSPHATASE/PHOSPHODIESTERASE"/>
    <property type="match status" value="1"/>
</dbReference>
<dbReference type="InterPro" id="IPR002591">
    <property type="entry name" value="Phosphodiest/P_Trfase"/>
</dbReference>